<dbReference type="EMBL" id="BKCJ011113693">
    <property type="protein sequence ID" value="GFC88081.1"/>
    <property type="molecule type" value="Genomic_DNA"/>
</dbReference>
<comment type="caution">
    <text evidence="1">The sequence shown here is derived from an EMBL/GenBank/DDBJ whole genome shotgun (WGS) entry which is preliminary data.</text>
</comment>
<name>A0A699RXD9_TANCI</name>
<sequence length="176" mass="19524">LARFHGIKDAKTLWAAIKTRFGEGLDKGYDIFQRLLSLLEIHKASVSTEDANKKFLRSLPSAWSNISLIMRNKPGIDNLDIDDLSSSNSQNAAFVSTESTSSANELNVAYSVSTATGLSSQAQGSSSYADELMFLFFTNQSSSPQLDNEDLEQIDQDDLEEMDLKWQVAMLSMRVK</sequence>
<reference evidence="1" key="1">
    <citation type="journal article" date="2019" name="Sci. Rep.">
        <title>Draft genome of Tanacetum cinerariifolium, the natural source of mosquito coil.</title>
        <authorList>
            <person name="Yamashiro T."/>
            <person name="Shiraishi A."/>
            <person name="Satake H."/>
            <person name="Nakayama K."/>
        </authorList>
    </citation>
    <scope>NUCLEOTIDE SEQUENCE</scope>
</reference>
<accession>A0A699RXD9</accession>
<dbReference type="AlphaFoldDB" id="A0A699RXD9"/>
<protein>
    <submittedName>
        <fullName evidence="1">Uncharacterized protein</fullName>
    </submittedName>
</protein>
<proteinExistence type="predicted"/>
<organism evidence="1">
    <name type="scientific">Tanacetum cinerariifolium</name>
    <name type="common">Dalmatian daisy</name>
    <name type="synonym">Chrysanthemum cinerariifolium</name>
    <dbReference type="NCBI Taxonomy" id="118510"/>
    <lineage>
        <taxon>Eukaryota</taxon>
        <taxon>Viridiplantae</taxon>
        <taxon>Streptophyta</taxon>
        <taxon>Embryophyta</taxon>
        <taxon>Tracheophyta</taxon>
        <taxon>Spermatophyta</taxon>
        <taxon>Magnoliopsida</taxon>
        <taxon>eudicotyledons</taxon>
        <taxon>Gunneridae</taxon>
        <taxon>Pentapetalae</taxon>
        <taxon>asterids</taxon>
        <taxon>campanulids</taxon>
        <taxon>Asterales</taxon>
        <taxon>Asteraceae</taxon>
        <taxon>Asteroideae</taxon>
        <taxon>Anthemideae</taxon>
        <taxon>Anthemidinae</taxon>
        <taxon>Tanacetum</taxon>
    </lineage>
</organism>
<gene>
    <name evidence="1" type="ORF">Tci_860051</name>
</gene>
<evidence type="ECO:0000313" key="1">
    <source>
        <dbReference type="EMBL" id="GFC88081.1"/>
    </source>
</evidence>
<feature type="non-terminal residue" evidence="1">
    <location>
        <position position="1"/>
    </location>
</feature>